<dbReference type="NCBIfam" id="TIGR03084">
    <property type="entry name" value="TIGR03084 family metal-binding protein"/>
    <property type="match status" value="1"/>
</dbReference>
<dbReference type="Pfam" id="PF08608">
    <property type="entry name" value="Wyosine_form"/>
    <property type="match status" value="1"/>
</dbReference>
<organism evidence="4 5">
    <name type="scientific">Actinomadura fibrosa</name>
    <dbReference type="NCBI Taxonomy" id="111802"/>
    <lineage>
        <taxon>Bacteria</taxon>
        <taxon>Bacillati</taxon>
        <taxon>Actinomycetota</taxon>
        <taxon>Actinomycetes</taxon>
        <taxon>Streptosporangiales</taxon>
        <taxon>Thermomonosporaceae</taxon>
        <taxon>Actinomadura</taxon>
    </lineage>
</organism>
<dbReference type="InterPro" id="IPR013917">
    <property type="entry name" value="tRNA_wybutosine-synth"/>
</dbReference>
<dbReference type="RefSeq" id="WP_207400006.1">
    <property type="nucleotide sequence ID" value="NZ_CAACUY010000107.1"/>
</dbReference>
<feature type="compositionally biased region" description="Low complexity" evidence="1">
    <location>
        <begin position="252"/>
        <end position="263"/>
    </location>
</feature>
<dbReference type="InterPro" id="IPR017517">
    <property type="entry name" value="Maleyloyr_isom"/>
</dbReference>
<dbReference type="SUPFAM" id="SSF109854">
    <property type="entry name" value="DinB/YfiT-like putative metalloenzymes"/>
    <property type="match status" value="1"/>
</dbReference>
<dbReference type="Gene3D" id="1.20.120.450">
    <property type="entry name" value="dinb family like domain"/>
    <property type="match status" value="1"/>
</dbReference>
<sequence length="274" mass="29279">MTDPQSVMADLVAEGEQVDGLVAGLDEAGWRLPTPAPGWTVAHQIAHLTSVFRMAASAAADPAGFEAMRAGLSEDFTANVAGAMAPYLAEPPPVLLGHWRAARRSAAEALAAVPADRTVPWLVRPLPPQILGCAGMMELFGHGQDIADALGTRVERTDRIMHVAGFATLVREFGYQARGLKAPEMPFRYELRTPSGASWETGPEDADNRIGGPAEDFCLLVTRRRHRDDLALTAEGEEADRFLDVAQAYRGPAGPGRAPGQFARAHRVPSVGRG</sequence>
<dbReference type="Proteomes" id="UP001597063">
    <property type="component" value="Unassembled WGS sequence"/>
</dbReference>
<reference evidence="5" key="1">
    <citation type="journal article" date="2019" name="Int. J. Syst. Evol. Microbiol.">
        <title>The Global Catalogue of Microorganisms (GCM) 10K type strain sequencing project: providing services to taxonomists for standard genome sequencing and annotation.</title>
        <authorList>
            <consortium name="The Broad Institute Genomics Platform"/>
            <consortium name="The Broad Institute Genome Sequencing Center for Infectious Disease"/>
            <person name="Wu L."/>
            <person name="Ma J."/>
        </authorList>
    </citation>
    <scope>NUCLEOTIDE SEQUENCE [LARGE SCALE GENOMIC DNA]</scope>
    <source>
        <strain evidence="5">JCM 9371</strain>
    </source>
</reference>
<comment type="caution">
    <text evidence="4">The sequence shown here is derived from an EMBL/GenBank/DDBJ whole genome shotgun (WGS) entry which is preliminary data.</text>
</comment>
<evidence type="ECO:0000259" key="2">
    <source>
        <dbReference type="Pfam" id="PF08608"/>
    </source>
</evidence>
<evidence type="ECO:0000259" key="3">
    <source>
        <dbReference type="Pfam" id="PF11716"/>
    </source>
</evidence>
<keyword evidence="5" id="KW-1185">Reference proteome</keyword>
<evidence type="ECO:0000256" key="1">
    <source>
        <dbReference type="SAM" id="MobiDB-lite"/>
    </source>
</evidence>
<evidence type="ECO:0000313" key="4">
    <source>
        <dbReference type="EMBL" id="MFD0692211.1"/>
    </source>
</evidence>
<dbReference type="NCBIfam" id="TIGR03083">
    <property type="entry name" value="maleylpyruvate isomerase family mycothiol-dependent enzyme"/>
    <property type="match status" value="1"/>
</dbReference>
<dbReference type="EMBL" id="JBHTGP010000038">
    <property type="protein sequence ID" value="MFD0692211.1"/>
    <property type="molecule type" value="Genomic_DNA"/>
</dbReference>
<dbReference type="Pfam" id="PF11716">
    <property type="entry name" value="MDMPI_N"/>
    <property type="match status" value="1"/>
</dbReference>
<dbReference type="InterPro" id="IPR017518">
    <property type="entry name" value="CHP03084"/>
</dbReference>
<accession>A0ABW2Y0V4</accession>
<dbReference type="InterPro" id="IPR034660">
    <property type="entry name" value="DinB/YfiT-like"/>
</dbReference>
<dbReference type="InterPro" id="IPR024344">
    <property type="entry name" value="MDMPI_metal-binding"/>
</dbReference>
<protein>
    <submittedName>
        <fullName evidence="4">TIGR03084 family metal-binding protein</fullName>
    </submittedName>
</protein>
<evidence type="ECO:0000313" key="5">
    <source>
        <dbReference type="Proteomes" id="UP001597063"/>
    </source>
</evidence>
<name>A0ABW2Y0V4_9ACTN</name>
<feature type="domain" description="Mycothiol-dependent maleylpyruvate isomerase metal-binding" evidence="3">
    <location>
        <begin position="13"/>
        <end position="147"/>
    </location>
</feature>
<feature type="domain" description="tRNA wybutosine-synthesis" evidence="2">
    <location>
        <begin position="185"/>
        <end position="234"/>
    </location>
</feature>
<gene>
    <name evidence="4" type="ORF">ACFQZM_47530</name>
</gene>
<feature type="region of interest" description="Disordered" evidence="1">
    <location>
        <begin position="252"/>
        <end position="274"/>
    </location>
</feature>
<proteinExistence type="predicted"/>